<accession>A0A1I8J1N0</accession>
<proteinExistence type="predicted"/>
<feature type="domain" description="Dynamin stalk" evidence="2">
    <location>
        <begin position="34"/>
        <end position="228"/>
    </location>
</feature>
<name>A0A1I8J1N0_9PLAT</name>
<dbReference type="Proteomes" id="UP000095280">
    <property type="component" value="Unplaced"/>
</dbReference>
<organism evidence="3 4">
    <name type="scientific">Macrostomum lignano</name>
    <dbReference type="NCBI Taxonomy" id="282301"/>
    <lineage>
        <taxon>Eukaryota</taxon>
        <taxon>Metazoa</taxon>
        <taxon>Spiralia</taxon>
        <taxon>Lophotrochozoa</taxon>
        <taxon>Platyhelminthes</taxon>
        <taxon>Rhabditophora</taxon>
        <taxon>Macrostomorpha</taxon>
        <taxon>Macrostomida</taxon>
        <taxon>Macrostomidae</taxon>
        <taxon>Macrostomum</taxon>
    </lineage>
</organism>
<keyword evidence="3" id="KW-1185">Reference proteome</keyword>
<dbReference type="Pfam" id="PF01031">
    <property type="entry name" value="Dynamin_M"/>
    <property type="match status" value="1"/>
</dbReference>
<evidence type="ECO:0000259" key="2">
    <source>
        <dbReference type="Pfam" id="PF01031"/>
    </source>
</evidence>
<protein>
    <submittedName>
        <fullName evidence="4">Dynamin_M domain-containing protein</fullName>
    </submittedName>
</protein>
<evidence type="ECO:0000256" key="1">
    <source>
        <dbReference type="SAM" id="MobiDB-lite"/>
    </source>
</evidence>
<dbReference type="WBParaSite" id="maker-uti_cns_0045405-snap-gene-1.46-mRNA-1">
    <property type="protein sequence ID" value="maker-uti_cns_0045405-snap-gene-1.46-mRNA-1"/>
    <property type="gene ID" value="maker-uti_cns_0045405-snap-gene-1.46"/>
</dbReference>
<sequence>MPESGQSIQSSSRQSQKIPAWILRYQRSSSDEAHQSHANLTKYVHLSNGEPTEAADSRKVACALLKRFAQEFEEQVKGEHRTEKNVLFSECERNLDEFEQSIRQLTEPNEDNDELLKQVKEEFKDQRGCEFKQVANVFPVLRRIVKNLVNDKFWPLTMGVFEKICTAVTDYMDQLADVNFGKYPPFRDYMKERLTKKTTTIKTDARKWLENVLKMEATCVQTRNRQFNRVGQTPPAPRESFSSEDLPDHEEDGEHSAADDIPQSFRQSMDENELLIYVLLTKYLLILADQTVDNVAKTIQY</sequence>
<evidence type="ECO:0000313" key="3">
    <source>
        <dbReference type="Proteomes" id="UP000095280"/>
    </source>
</evidence>
<dbReference type="Gene3D" id="1.20.120.1240">
    <property type="entry name" value="Dynamin, middle domain"/>
    <property type="match status" value="1"/>
</dbReference>
<dbReference type="InterPro" id="IPR000375">
    <property type="entry name" value="Dynamin_stalk"/>
</dbReference>
<reference evidence="4" key="1">
    <citation type="submission" date="2016-11" db="UniProtKB">
        <authorList>
            <consortium name="WormBaseParasite"/>
        </authorList>
    </citation>
    <scope>IDENTIFICATION</scope>
</reference>
<dbReference type="AlphaFoldDB" id="A0A1I8J1N0"/>
<feature type="region of interest" description="Disordered" evidence="1">
    <location>
        <begin position="224"/>
        <end position="261"/>
    </location>
</feature>
<evidence type="ECO:0000313" key="4">
    <source>
        <dbReference type="WBParaSite" id="maker-uti_cns_0045405-snap-gene-1.46-mRNA-1"/>
    </source>
</evidence>